<dbReference type="Proteomes" id="UP000216133">
    <property type="component" value="Unassembled WGS sequence"/>
</dbReference>
<evidence type="ECO:0000313" key="2">
    <source>
        <dbReference type="Proteomes" id="UP000216133"/>
    </source>
</evidence>
<evidence type="ECO:0000313" key="1">
    <source>
        <dbReference type="EMBL" id="PAF25862.1"/>
    </source>
</evidence>
<organism evidence="1 2">
    <name type="scientific">Shouchella clausii</name>
    <name type="common">Alkalihalobacillus clausii</name>
    <dbReference type="NCBI Taxonomy" id="79880"/>
    <lineage>
        <taxon>Bacteria</taxon>
        <taxon>Bacillati</taxon>
        <taxon>Bacillota</taxon>
        <taxon>Bacilli</taxon>
        <taxon>Bacillales</taxon>
        <taxon>Bacillaceae</taxon>
        <taxon>Shouchella</taxon>
    </lineage>
</organism>
<accession>A0A268S035</accession>
<dbReference type="AlphaFoldDB" id="A0A268S035"/>
<dbReference type="EMBL" id="NPBS01000059">
    <property type="protein sequence ID" value="PAF25862.1"/>
    <property type="molecule type" value="Genomic_DNA"/>
</dbReference>
<proteinExistence type="predicted"/>
<name>A0A268S035_SHOCL</name>
<reference evidence="1 2" key="1">
    <citation type="submission" date="2017-07" db="EMBL/GenBank/DDBJ databases">
        <title>Isolation and whole genome analysis of endospore-forming bacteria from heroin.</title>
        <authorList>
            <person name="Kalinowski J."/>
            <person name="Ahrens B."/>
            <person name="Al-Dilaimi A."/>
            <person name="Winkler A."/>
            <person name="Wibberg D."/>
            <person name="Schleenbecker U."/>
            <person name="Ruckert C."/>
            <person name="Wolfel R."/>
            <person name="Grass G."/>
        </authorList>
    </citation>
    <scope>NUCLEOTIDE SEQUENCE [LARGE SCALE GENOMIC DNA]</scope>
    <source>
        <strain evidence="1 2">7523-2</strain>
    </source>
</reference>
<comment type="caution">
    <text evidence="1">The sequence shown here is derived from an EMBL/GenBank/DDBJ whole genome shotgun (WGS) entry which is preliminary data.</text>
</comment>
<protein>
    <submittedName>
        <fullName evidence="1">Uncharacterized protein</fullName>
    </submittedName>
</protein>
<gene>
    <name evidence="1" type="ORF">CHH61_11570</name>
</gene>
<sequence>MVGSKPQSGTLDPVGDSVTGAPVIELGYTYGLHTVPNEGNMVTYCQTGVAPRRATTRPQDNSLGGEFFYCHLDS</sequence>